<evidence type="ECO:0000313" key="7">
    <source>
        <dbReference type="Proteomes" id="UP000830116"/>
    </source>
</evidence>
<evidence type="ECO:0000256" key="1">
    <source>
        <dbReference type="ARBA" id="ARBA00022679"/>
    </source>
</evidence>
<dbReference type="PANTHER" id="PTHR12213:SF0">
    <property type="entry name" value="CORRINOID ADENOSYLTRANSFERASE MMAB"/>
    <property type="match status" value="1"/>
</dbReference>
<dbReference type="EMBL" id="CP093442">
    <property type="protein sequence ID" value="UOF02323.1"/>
    <property type="molecule type" value="Genomic_DNA"/>
</dbReference>
<keyword evidence="4" id="KW-0169">Cobalamin biosynthesis</keyword>
<evidence type="ECO:0000256" key="4">
    <source>
        <dbReference type="RuleBase" id="RU366026"/>
    </source>
</evidence>
<dbReference type="PANTHER" id="PTHR12213">
    <property type="entry name" value="CORRINOID ADENOSYLTRANSFERASE"/>
    <property type="match status" value="1"/>
</dbReference>
<comment type="similarity">
    <text evidence="4">Belongs to the Cob(I)alamin adenosyltransferase family.</text>
</comment>
<evidence type="ECO:0000313" key="6">
    <source>
        <dbReference type="EMBL" id="UOF02323.1"/>
    </source>
</evidence>
<comment type="catalytic activity">
    <reaction evidence="4">
        <text>2 cob(II)yrinate a,c diamide + reduced [electron-transfer flavoprotein] + 2 ATP = 2 adenosylcob(III)yrinate a,c-diamide + 2 triphosphate + oxidized [electron-transfer flavoprotein] + 3 H(+)</text>
        <dbReference type="Rhea" id="RHEA:11528"/>
        <dbReference type="Rhea" id="RHEA-COMP:10685"/>
        <dbReference type="Rhea" id="RHEA-COMP:10686"/>
        <dbReference type="ChEBI" id="CHEBI:15378"/>
        <dbReference type="ChEBI" id="CHEBI:18036"/>
        <dbReference type="ChEBI" id="CHEBI:30616"/>
        <dbReference type="ChEBI" id="CHEBI:57692"/>
        <dbReference type="ChEBI" id="CHEBI:58307"/>
        <dbReference type="ChEBI" id="CHEBI:58503"/>
        <dbReference type="ChEBI" id="CHEBI:58537"/>
        <dbReference type="EC" id="2.5.1.17"/>
    </reaction>
</comment>
<reference evidence="6" key="1">
    <citation type="submission" date="2022-03" db="EMBL/GenBank/DDBJ databases">
        <title>Genome Identification and Characterization of new species Bdellovibrio reynosense LBG001 sp. nov. from a Mexico soil sample.</title>
        <authorList>
            <person name="Camilli A."/>
            <person name="Ajao Y."/>
            <person name="Guo X."/>
        </authorList>
    </citation>
    <scope>NUCLEOTIDE SEQUENCE</scope>
    <source>
        <strain evidence="6">LBG001</strain>
    </source>
</reference>
<proteinExistence type="inferred from homology"/>
<accession>A0ABY4CFK3</accession>
<evidence type="ECO:0000259" key="5">
    <source>
        <dbReference type="Pfam" id="PF01923"/>
    </source>
</evidence>
<keyword evidence="2 4" id="KW-0547">Nucleotide-binding</keyword>
<dbReference type="EC" id="2.5.1.17" evidence="4"/>
<gene>
    <name evidence="6" type="ORF">MNR06_05080</name>
</gene>
<keyword evidence="1 4" id="KW-0808">Transferase</keyword>
<evidence type="ECO:0000256" key="3">
    <source>
        <dbReference type="ARBA" id="ARBA00022840"/>
    </source>
</evidence>
<organism evidence="6 7">
    <name type="scientific">Bdellovibrio reynosensis</name>
    <dbReference type="NCBI Taxonomy" id="2835041"/>
    <lineage>
        <taxon>Bacteria</taxon>
        <taxon>Pseudomonadati</taxon>
        <taxon>Bdellovibrionota</taxon>
        <taxon>Bdellovibrionia</taxon>
        <taxon>Bdellovibrionales</taxon>
        <taxon>Pseudobdellovibrionaceae</taxon>
        <taxon>Bdellovibrio</taxon>
    </lineage>
</organism>
<dbReference type="SUPFAM" id="SSF89028">
    <property type="entry name" value="Cobalamin adenosyltransferase-like"/>
    <property type="match status" value="1"/>
</dbReference>
<dbReference type="InterPro" id="IPR029499">
    <property type="entry name" value="PduO-typ"/>
</dbReference>
<dbReference type="Gene3D" id="1.20.1200.10">
    <property type="entry name" value="Cobalamin adenosyltransferase-like"/>
    <property type="match status" value="1"/>
</dbReference>
<comment type="pathway">
    <text evidence="4">Cofactor biosynthesis; adenosylcobalamin biosynthesis; adenosylcobalamin from cob(II)yrinate a,c-diamide: step 2/7.</text>
</comment>
<protein>
    <recommendedName>
        <fullName evidence="4">Corrinoid adenosyltransferase</fullName>
        <ecNumber evidence="4">2.5.1.17</ecNumber>
    </recommendedName>
    <alternativeName>
        <fullName evidence="4">Cob(II)alamin adenosyltransferase</fullName>
    </alternativeName>
    <alternativeName>
        <fullName evidence="4">Cob(II)yrinic acid a,c-diamide adenosyltransferase</fullName>
    </alternativeName>
    <alternativeName>
        <fullName evidence="4">Cobinamide/cobalamin adenosyltransferase</fullName>
    </alternativeName>
</protein>
<dbReference type="InterPro" id="IPR016030">
    <property type="entry name" value="CblAdoTrfase-like"/>
</dbReference>
<dbReference type="NCBIfam" id="TIGR00636">
    <property type="entry name" value="PduO_Nterm"/>
    <property type="match status" value="1"/>
</dbReference>
<dbReference type="InterPro" id="IPR036451">
    <property type="entry name" value="CblAdoTrfase-like_sf"/>
</dbReference>
<keyword evidence="7" id="KW-1185">Reference proteome</keyword>
<name>A0ABY4CFK3_9BACT</name>
<comment type="catalytic activity">
    <reaction evidence="4">
        <text>2 cob(II)alamin + reduced [electron-transfer flavoprotein] + 2 ATP = 2 adenosylcob(III)alamin + 2 triphosphate + oxidized [electron-transfer flavoprotein] + 3 H(+)</text>
        <dbReference type="Rhea" id="RHEA:28671"/>
        <dbReference type="Rhea" id="RHEA-COMP:10685"/>
        <dbReference type="Rhea" id="RHEA-COMP:10686"/>
        <dbReference type="ChEBI" id="CHEBI:15378"/>
        <dbReference type="ChEBI" id="CHEBI:16304"/>
        <dbReference type="ChEBI" id="CHEBI:18036"/>
        <dbReference type="ChEBI" id="CHEBI:18408"/>
        <dbReference type="ChEBI" id="CHEBI:30616"/>
        <dbReference type="ChEBI" id="CHEBI:57692"/>
        <dbReference type="ChEBI" id="CHEBI:58307"/>
        <dbReference type="EC" id="2.5.1.17"/>
    </reaction>
</comment>
<keyword evidence="3 4" id="KW-0067">ATP-binding</keyword>
<dbReference type="Pfam" id="PF01923">
    <property type="entry name" value="Cob_adeno_trans"/>
    <property type="match status" value="1"/>
</dbReference>
<dbReference type="RefSeq" id="WP_243539518.1">
    <property type="nucleotide sequence ID" value="NZ_CP093442.1"/>
</dbReference>
<sequence>MLCFAGVWHIEGTATMTDAPKAKIYTRTGDKGTTRLVDGSCVEKFNPRVEAYGTVDELNSYIGVVRSNLVNYSELTSLDAPLEKVQNELFNIGSLLATEKDEVFKLLPAITAEQIHFLEKEIDELTAQLPELKNFILPAGHQVASHLHVARTCCRRSERRSAEIAVKDERYAMALQYLNRLSDYLFVAARWVNEKTGHKDVLWKKT</sequence>
<evidence type="ECO:0000256" key="2">
    <source>
        <dbReference type="ARBA" id="ARBA00022741"/>
    </source>
</evidence>
<feature type="domain" description="Cobalamin adenosyltransferase-like" evidence="5">
    <location>
        <begin position="24"/>
        <end position="192"/>
    </location>
</feature>
<dbReference type="GO" id="GO:0008817">
    <property type="term" value="F:corrinoid adenosyltransferase activity"/>
    <property type="evidence" value="ECO:0007669"/>
    <property type="project" value="UniProtKB-EC"/>
</dbReference>
<dbReference type="Proteomes" id="UP000830116">
    <property type="component" value="Chromosome"/>
</dbReference>